<keyword evidence="9" id="KW-1185">Reference proteome</keyword>
<proteinExistence type="predicted"/>
<keyword evidence="4 6" id="KW-1133">Transmembrane helix</keyword>
<evidence type="ECO:0000313" key="9">
    <source>
        <dbReference type="Proteomes" id="UP000265719"/>
    </source>
</evidence>
<keyword evidence="5 6" id="KW-0472">Membrane</keyword>
<name>A0AA97M1A2_9ACTN</name>
<dbReference type="PANTHER" id="PTHR35007:SF1">
    <property type="entry name" value="PILUS ASSEMBLY PROTEIN"/>
    <property type="match status" value="1"/>
</dbReference>
<reference evidence="8" key="1">
    <citation type="submission" date="2020-10" db="EMBL/GenBank/DDBJ databases">
        <title>De novo genome project of the cellulose decomposer Thermobifida halotolerans type strain.</title>
        <authorList>
            <person name="Nagy I."/>
            <person name="Horvath B."/>
            <person name="Kukolya J."/>
            <person name="Nagy I."/>
            <person name="Orsini M."/>
        </authorList>
    </citation>
    <scope>NUCLEOTIDE SEQUENCE</scope>
    <source>
        <strain evidence="8">DSM 44931</strain>
    </source>
</reference>
<feature type="transmembrane region" description="Helical" evidence="6">
    <location>
        <begin position="275"/>
        <end position="294"/>
    </location>
</feature>
<organism evidence="8 9">
    <name type="scientific">Thermobifida halotolerans</name>
    <dbReference type="NCBI Taxonomy" id="483545"/>
    <lineage>
        <taxon>Bacteria</taxon>
        <taxon>Bacillati</taxon>
        <taxon>Actinomycetota</taxon>
        <taxon>Actinomycetes</taxon>
        <taxon>Streptosporangiales</taxon>
        <taxon>Nocardiopsidaceae</taxon>
        <taxon>Thermobifida</taxon>
    </lineage>
</organism>
<feature type="transmembrane region" description="Helical" evidence="6">
    <location>
        <begin position="74"/>
        <end position="93"/>
    </location>
</feature>
<keyword evidence="2" id="KW-1003">Cell membrane</keyword>
<evidence type="ECO:0000259" key="7">
    <source>
        <dbReference type="Pfam" id="PF00482"/>
    </source>
</evidence>
<comment type="subcellular location">
    <subcellularLocation>
        <location evidence="1">Cell membrane</location>
        <topology evidence="1">Multi-pass membrane protein</topology>
    </subcellularLocation>
</comment>
<feature type="transmembrane region" description="Helical" evidence="6">
    <location>
        <begin position="6"/>
        <end position="23"/>
    </location>
</feature>
<accession>A0AA97M1A2</accession>
<feature type="domain" description="Type II secretion system protein GspF" evidence="7">
    <location>
        <begin position="135"/>
        <end position="257"/>
    </location>
</feature>
<dbReference type="Gene3D" id="1.20.81.30">
    <property type="entry name" value="Type II secretion system (T2SS), domain F"/>
    <property type="match status" value="1"/>
</dbReference>
<dbReference type="InterPro" id="IPR018076">
    <property type="entry name" value="T2SS_GspF_dom"/>
</dbReference>
<gene>
    <name evidence="8" type="ORF">NI17_014160</name>
</gene>
<protein>
    <submittedName>
        <fullName evidence="8">Type II secretion system F family protein</fullName>
    </submittedName>
</protein>
<evidence type="ECO:0000256" key="3">
    <source>
        <dbReference type="ARBA" id="ARBA00022692"/>
    </source>
</evidence>
<keyword evidence="3 6" id="KW-0812">Transmembrane</keyword>
<feature type="transmembrane region" description="Helical" evidence="6">
    <location>
        <begin position="245"/>
        <end position="263"/>
    </location>
</feature>
<evidence type="ECO:0000256" key="6">
    <source>
        <dbReference type="SAM" id="Phobius"/>
    </source>
</evidence>
<dbReference type="Proteomes" id="UP000265719">
    <property type="component" value="Chromosome"/>
</dbReference>
<evidence type="ECO:0000256" key="1">
    <source>
        <dbReference type="ARBA" id="ARBA00004651"/>
    </source>
</evidence>
<dbReference type="PANTHER" id="PTHR35007">
    <property type="entry name" value="INTEGRAL MEMBRANE PROTEIN-RELATED"/>
    <property type="match status" value="1"/>
</dbReference>
<evidence type="ECO:0000256" key="4">
    <source>
        <dbReference type="ARBA" id="ARBA00022989"/>
    </source>
</evidence>
<feature type="transmembrane region" description="Helical" evidence="6">
    <location>
        <begin position="99"/>
        <end position="116"/>
    </location>
</feature>
<evidence type="ECO:0000256" key="5">
    <source>
        <dbReference type="ARBA" id="ARBA00023136"/>
    </source>
</evidence>
<dbReference type="AlphaFoldDB" id="A0AA97M1A2"/>
<sequence length="302" mass="32689">MLVTIAVLAVAVWGFLVYMDGVAQRRLLAARSVLDEVERRANTPLARLDVWLRRTGPGHQVEIRLARAGVKTRVATFVLLLTGTAVAAVVLVWQVLAPLLGVLAAGLVGFLFLAYLRQQEEKRRELFTAQLPELARVLSNATQAGLALPTAIDMAADELDDPAGTELRRVAELLKVGQPLESALVDLRERMPSREIGVLVSTLLVSSRSGGALVTALRTISETLENRKENRREVHTILSETTSTAWALLIMGIGSLFLLNALMPGSVQRMTETPAGLAVLAVSLSLFGVGFVAIRRLARMDS</sequence>
<dbReference type="GO" id="GO:0005886">
    <property type="term" value="C:plasma membrane"/>
    <property type="evidence" value="ECO:0007669"/>
    <property type="project" value="UniProtKB-SubCell"/>
</dbReference>
<evidence type="ECO:0000313" key="8">
    <source>
        <dbReference type="EMBL" id="UOE22057.1"/>
    </source>
</evidence>
<evidence type="ECO:0000256" key="2">
    <source>
        <dbReference type="ARBA" id="ARBA00022475"/>
    </source>
</evidence>
<dbReference type="Pfam" id="PF00482">
    <property type="entry name" value="T2SSF"/>
    <property type="match status" value="1"/>
</dbReference>
<dbReference type="InterPro" id="IPR042094">
    <property type="entry name" value="T2SS_GspF_sf"/>
</dbReference>
<dbReference type="EMBL" id="CP063196">
    <property type="protein sequence ID" value="UOE22057.1"/>
    <property type="molecule type" value="Genomic_DNA"/>
</dbReference>
<dbReference type="KEGG" id="thao:NI17_014160"/>